<feature type="domain" description="Aldehyde ferredoxin oxidoreductase N-terminal" evidence="1">
    <location>
        <begin position="8"/>
        <end position="58"/>
    </location>
</feature>
<dbReference type="EMBL" id="BART01024289">
    <property type="protein sequence ID" value="GAH02802.1"/>
    <property type="molecule type" value="Genomic_DNA"/>
</dbReference>
<dbReference type="InterPro" id="IPR013983">
    <property type="entry name" value="Ald_Fedxn_OxRdtase_N"/>
</dbReference>
<sequence length="152" mass="17793">MLKAFRGQLLYVDLSNHSISVESLDDTIARNFLGGAGYACRYLYDRLNKDTDDLKWEDLISPTMSPDDYLKVYGEKIEFNYKTYEPKLDILEKISTLLKEKKEKLKIVALGADWCPDCNRNVPRMIKNVKQEKMFRQRLALKLYVYLVRLVG</sequence>
<gene>
    <name evidence="2" type="ORF">S01H4_43930</name>
</gene>
<organism evidence="2">
    <name type="scientific">marine sediment metagenome</name>
    <dbReference type="NCBI Taxonomy" id="412755"/>
    <lineage>
        <taxon>unclassified sequences</taxon>
        <taxon>metagenomes</taxon>
        <taxon>ecological metagenomes</taxon>
    </lineage>
</organism>
<evidence type="ECO:0000259" key="1">
    <source>
        <dbReference type="Pfam" id="PF02730"/>
    </source>
</evidence>
<dbReference type="GO" id="GO:0016625">
    <property type="term" value="F:oxidoreductase activity, acting on the aldehyde or oxo group of donors, iron-sulfur protein as acceptor"/>
    <property type="evidence" value="ECO:0007669"/>
    <property type="project" value="InterPro"/>
</dbReference>
<protein>
    <recommendedName>
        <fullName evidence="1">Aldehyde ferredoxin oxidoreductase N-terminal domain-containing protein</fullName>
    </recommendedName>
</protein>
<proteinExistence type="predicted"/>
<dbReference type="SUPFAM" id="SSF52833">
    <property type="entry name" value="Thioredoxin-like"/>
    <property type="match status" value="1"/>
</dbReference>
<dbReference type="AlphaFoldDB" id="X1C612"/>
<accession>X1C612</accession>
<reference evidence="2" key="1">
    <citation type="journal article" date="2014" name="Front. Microbiol.">
        <title>High frequency of phylogenetically diverse reductive dehalogenase-homologous genes in deep subseafloor sedimentary metagenomes.</title>
        <authorList>
            <person name="Kawai M."/>
            <person name="Futagami T."/>
            <person name="Toyoda A."/>
            <person name="Takaki Y."/>
            <person name="Nishi S."/>
            <person name="Hori S."/>
            <person name="Arai W."/>
            <person name="Tsubouchi T."/>
            <person name="Morono Y."/>
            <person name="Uchiyama I."/>
            <person name="Ito T."/>
            <person name="Fujiyama A."/>
            <person name="Inagaki F."/>
            <person name="Takami H."/>
        </authorList>
    </citation>
    <scope>NUCLEOTIDE SEQUENCE</scope>
    <source>
        <strain evidence="2">Expedition CK06-06</strain>
    </source>
</reference>
<evidence type="ECO:0000313" key="2">
    <source>
        <dbReference type="EMBL" id="GAH02802.1"/>
    </source>
</evidence>
<dbReference type="SUPFAM" id="SSF56228">
    <property type="entry name" value="Aldehyde ferredoxin oxidoreductase, N-terminal domain"/>
    <property type="match status" value="1"/>
</dbReference>
<dbReference type="Pfam" id="PF02730">
    <property type="entry name" value="AFOR_N"/>
    <property type="match status" value="1"/>
</dbReference>
<dbReference type="Gene3D" id="3.60.9.10">
    <property type="entry name" value="Aldehyde ferredoxin oxidoreductase, N-terminal domain"/>
    <property type="match status" value="1"/>
</dbReference>
<dbReference type="GO" id="GO:0051536">
    <property type="term" value="F:iron-sulfur cluster binding"/>
    <property type="evidence" value="ECO:0007669"/>
    <property type="project" value="InterPro"/>
</dbReference>
<comment type="caution">
    <text evidence="2">The sequence shown here is derived from an EMBL/GenBank/DDBJ whole genome shotgun (WGS) entry which is preliminary data.</text>
</comment>
<dbReference type="InterPro" id="IPR036249">
    <property type="entry name" value="Thioredoxin-like_sf"/>
</dbReference>
<name>X1C612_9ZZZZ</name>
<dbReference type="Pfam" id="PF14595">
    <property type="entry name" value="Thioredoxin_9"/>
    <property type="match status" value="1"/>
</dbReference>
<dbReference type="InterPro" id="IPR036503">
    <property type="entry name" value="Ald_Fedxn_OxRdtase_N_sf"/>
</dbReference>